<dbReference type="OMA" id="ICIPAVV"/>
<feature type="coiled-coil region" evidence="1">
    <location>
        <begin position="218"/>
        <end position="245"/>
    </location>
</feature>
<accession>A0A388K538</accession>
<evidence type="ECO:0000313" key="2">
    <source>
        <dbReference type="EMBL" id="GBG65063.1"/>
    </source>
</evidence>
<keyword evidence="1" id="KW-0175">Coiled coil</keyword>
<keyword evidence="3" id="KW-1185">Reference proteome</keyword>
<evidence type="ECO:0000256" key="1">
    <source>
        <dbReference type="SAM" id="Coils"/>
    </source>
</evidence>
<dbReference type="GO" id="GO:1900034">
    <property type="term" value="P:regulation of cellular response to heat"/>
    <property type="evidence" value="ECO:0007669"/>
    <property type="project" value="InterPro"/>
</dbReference>
<dbReference type="OrthoDB" id="20554at2759"/>
<proteinExistence type="predicted"/>
<dbReference type="Proteomes" id="UP000265515">
    <property type="component" value="Unassembled WGS sequence"/>
</dbReference>
<dbReference type="PANTHER" id="PTHR33704">
    <property type="entry name" value="PROTEIN HEAT INTOLERANT 4-RELATED"/>
    <property type="match status" value="1"/>
</dbReference>
<dbReference type="InterPro" id="IPR039313">
    <property type="entry name" value="HIT4"/>
</dbReference>
<reference evidence="2 3" key="1">
    <citation type="journal article" date="2018" name="Cell">
        <title>The Chara Genome: Secondary Complexity and Implications for Plant Terrestrialization.</title>
        <authorList>
            <person name="Nishiyama T."/>
            <person name="Sakayama H."/>
            <person name="Vries J.D."/>
            <person name="Buschmann H."/>
            <person name="Saint-Marcoux D."/>
            <person name="Ullrich K.K."/>
            <person name="Haas F.B."/>
            <person name="Vanderstraeten L."/>
            <person name="Becker D."/>
            <person name="Lang D."/>
            <person name="Vosolsobe S."/>
            <person name="Rombauts S."/>
            <person name="Wilhelmsson P.K.I."/>
            <person name="Janitza P."/>
            <person name="Kern R."/>
            <person name="Heyl A."/>
            <person name="Rumpler F."/>
            <person name="Villalobos L.I.A.C."/>
            <person name="Clay J.M."/>
            <person name="Skokan R."/>
            <person name="Toyoda A."/>
            <person name="Suzuki Y."/>
            <person name="Kagoshima H."/>
            <person name="Schijlen E."/>
            <person name="Tajeshwar N."/>
            <person name="Catarino B."/>
            <person name="Hetherington A.J."/>
            <person name="Saltykova A."/>
            <person name="Bonnot C."/>
            <person name="Breuninger H."/>
            <person name="Symeonidi A."/>
            <person name="Radhakrishnan G.V."/>
            <person name="Van Nieuwerburgh F."/>
            <person name="Deforce D."/>
            <person name="Chang C."/>
            <person name="Karol K.G."/>
            <person name="Hedrich R."/>
            <person name="Ulvskov P."/>
            <person name="Glockner G."/>
            <person name="Delwiche C.F."/>
            <person name="Petrasek J."/>
            <person name="Van de Peer Y."/>
            <person name="Friml J."/>
            <person name="Beilby M."/>
            <person name="Dolan L."/>
            <person name="Kohara Y."/>
            <person name="Sugano S."/>
            <person name="Fujiyama A."/>
            <person name="Delaux P.-M."/>
            <person name="Quint M."/>
            <person name="TheiBen G."/>
            <person name="Hagemann M."/>
            <person name="Harholt J."/>
            <person name="Dunand C."/>
            <person name="Zachgo S."/>
            <person name="Langdale J."/>
            <person name="Maumus F."/>
            <person name="Straeten D.V.D."/>
            <person name="Gould S.B."/>
            <person name="Rensing S.A."/>
        </authorList>
    </citation>
    <scope>NUCLEOTIDE SEQUENCE [LARGE SCALE GENOMIC DNA]</scope>
    <source>
        <strain evidence="2 3">S276</strain>
    </source>
</reference>
<evidence type="ECO:0000313" key="3">
    <source>
        <dbReference type="Proteomes" id="UP000265515"/>
    </source>
</evidence>
<dbReference type="EMBL" id="BFEA01000057">
    <property type="protein sequence ID" value="GBG65063.1"/>
    <property type="molecule type" value="Genomic_DNA"/>
</dbReference>
<dbReference type="Gramene" id="GBG65063">
    <property type="protein sequence ID" value="GBG65063"/>
    <property type="gene ID" value="CBR_g49135"/>
</dbReference>
<comment type="caution">
    <text evidence="2">The sequence shown here is derived from an EMBL/GenBank/DDBJ whole genome shotgun (WGS) entry which is preliminary data.</text>
</comment>
<organism evidence="2 3">
    <name type="scientific">Chara braunii</name>
    <name type="common">Braun's stonewort</name>
    <dbReference type="NCBI Taxonomy" id="69332"/>
    <lineage>
        <taxon>Eukaryota</taxon>
        <taxon>Viridiplantae</taxon>
        <taxon>Streptophyta</taxon>
        <taxon>Charophyceae</taxon>
        <taxon>Charales</taxon>
        <taxon>Characeae</taxon>
        <taxon>Chara</taxon>
    </lineage>
</organism>
<protein>
    <submittedName>
        <fullName evidence="2">Uncharacterized protein</fullName>
    </submittedName>
</protein>
<sequence>MDSLWKETYMVGTEWDQYDSVFQYDWDFSHLEEAFDEGGALHGQKVYLFGCTEPQLVHYKDKSRVIHIPAVVAVTSPFPPSDKIGIKSIQMEEEMVVPMKEMKMGWVPYVPEEDEFKPIERVKTQIFTLKCTQRRAALKQLKKERIKKYEYCLPYIYQPMKEEEVEVDTVVSILFEVDGGAVPPIICDFDWEFDEMEEFVQDKIDDGALDDKYRKEFATFVRNEVNAAKRKAKEAKEARKKAIADMTPEMRESLEKMRFYKFYPKPSEGTPNVENFKASYINRYYGKAHQVF</sequence>
<name>A0A388K538_CHABU</name>
<dbReference type="AlphaFoldDB" id="A0A388K538"/>
<dbReference type="PANTHER" id="PTHR33704:SF1">
    <property type="entry name" value="PROTEIN HEAT INTOLERANT 4-RELATED"/>
    <property type="match status" value="1"/>
</dbReference>
<gene>
    <name evidence="2" type="ORF">CBR_g49135</name>
</gene>